<gene>
    <name evidence="2" type="ORF">AX774_g4047</name>
</gene>
<evidence type="ECO:0000313" key="3">
    <source>
        <dbReference type="Proteomes" id="UP000188320"/>
    </source>
</evidence>
<dbReference type="Proteomes" id="UP000188320">
    <property type="component" value="Unassembled WGS sequence"/>
</dbReference>
<keyword evidence="3" id="KW-1185">Reference proteome</keyword>
<comment type="caution">
    <text evidence="2">The sequence shown here is derived from an EMBL/GenBank/DDBJ whole genome shotgun (WGS) entry which is preliminary data.</text>
</comment>
<organism evidence="2 3">
    <name type="scientific">Zancudomyces culisetae</name>
    <name type="common">Gut fungus</name>
    <name type="synonym">Smittium culisetae</name>
    <dbReference type="NCBI Taxonomy" id="1213189"/>
    <lineage>
        <taxon>Eukaryota</taxon>
        <taxon>Fungi</taxon>
        <taxon>Fungi incertae sedis</taxon>
        <taxon>Zoopagomycota</taxon>
        <taxon>Kickxellomycotina</taxon>
        <taxon>Harpellomycetes</taxon>
        <taxon>Harpellales</taxon>
        <taxon>Legeriomycetaceae</taxon>
        <taxon>Zancudomyces</taxon>
    </lineage>
</organism>
<reference evidence="3" key="1">
    <citation type="submission" date="2017-01" db="EMBL/GenBank/DDBJ databases">
        <authorList>
            <person name="Wang Y."/>
            <person name="White M."/>
            <person name="Kvist S."/>
            <person name="Moncalvo J.-M."/>
        </authorList>
    </citation>
    <scope>NUCLEOTIDE SEQUENCE [LARGE SCALE GENOMIC DNA]</scope>
    <source>
        <strain evidence="3">COL-18-3</strain>
    </source>
</reference>
<name>A0A1R1PNC0_ZANCU</name>
<feature type="region of interest" description="Disordered" evidence="1">
    <location>
        <begin position="1"/>
        <end position="26"/>
    </location>
</feature>
<evidence type="ECO:0000313" key="2">
    <source>
        <dbReference type="EMBL" id="OMH82465.1"/>
    </source>
</evidence>
<dbReference type="EMBL" id="LSSK01000658">
    <property type="protein sequence ID" value="OMH82465.1"/>
    <property type="molecule type" value="Genomic_DNA"/>
</dbReference>
<accession>A0A1R1PNC0</accession>
<protein>
    <submittedName>
        <fullName evidence="2">Uncharacterized protein</fullName>
    </submittedName>
</protein>
<feature type="non-terminal residue" evidence="2">
    <location>
        <position position="26"/>
    </location>
</feature>
<dbReference type="AlphaFoldDB" id="A0A1R1PNC0"/>
<sequence length="26" mass="3165">MEWHENMDSRFNTEPLQTLEGHLGHR</sequence>
<evidence type="ECO:0000256" key="1">
    <source>
        <dbReference type="SAM" id="MobiDB-lite"/>
    </source>
</evidence>
<proteinExistence type="predicted"/>